<comment type="similarity">
    <text evidence="1">Belongs to the phD/YefM antitoxin family.</text>
</comment>
<dbReference type="STRING" id="1122156.SAMN02745117_01404"/>
<dbReference type="RefSeq" id="WP_073355996.1">
    <property type="nucleotide sequence ID" value="NZ_FQUZ01000013.1"/>
</dbReference>
<evidence type="ECO:0008006" key="4">
    <source>
        <dbReference type="Google" id="ProtNLM"/>
    </source>
</evidence>
<accession>A0A1M4Z749</accession>
<dbReference type="EMBL" id="FQUZ01000013">
    <property type="protein sequence ID" value="SHF13840.1"/>
    <property type="molecule type" value="Genomic_DNA"/>
</dbReference>
<dbReference type="AlphaFoldDB" id="A0A1M4Z749"/>
<protein>
    <recommendedName>
        <fullName evidence="4">Antitoxin</fullName>
    </recommendedName>
</protein>
<name>A0A1M4Z749_9BURK</name>
<dbReference type="InterPro" id="IPR036165">
    <property type="entry name" value="YefM-like_sf"/>
</dbReference>
<gene>
    <name evidence="2" type="ORF">SAMN02745117_01404</name>
</gene>
<dbReference type="Proteomes" id="UP000184327">
    <property type="component" value="Unassembled WGS sequence"/>
</dbReference>
<dbReference type="SUPFAM" id="SSF143120">
    <property type="entry name" value="YefM-like"/>
    <property type="match status" value="1"/>
</dbReference>
<evidence type="ECO:0000256" key="1">
    <source>
        <dbReference type="ARBA" id="ARBA00009981"/>
    </source>
</evidence>
<dbReference type="OrthoDB" id="72009at2"/>
<evidence type="ECO:0000313" key="2">
    <source>
        <dbReference type="EMBL" id="SHF13840.1"/>
    </source>
</evidence>
<keyword evidence="3" id="KW-1185">Reference proteome</keyword>
<proteinExistence type="inferred from homology"/>
<organism evidence="2 3">
    <name type="scientific">Lampropedia hyalina DSM 16112</name>
    <dbReference type="NCBI Taxonomy" id="1122156"/>
    <lineage>
        <taxon>Bacteria</taxon>
        <taxon>Pseudomonadati</taxon>
        <taxon>Pseudomonadota</taxon>
        <taxon>Betaproteobacteria</taxon>
        <taxon>Burkholderiales</taxon>
        <taxon>Comamonadaceae</taxon>
        <taxon>Lampropedia</taxon>
    </lineage>
</organism>
<reference evidence="2 3" key="1">
    <citation type="submission" date="2016-11" db="EMBL/GenBank/DDBJ databases">
        <authorList>
            <person name="Jaros S."/>
            <person name="Januszkiewicz K."/>
            <person name="Wedrychowicz H."/>
        </authorList>
    </citation>
    <scope>NUCLEOTIDE SEQUENCE [LARGE SCALE GENOMIC DNA]</scope>
    <source>
        <strain evidence="2 3">DSM 16112</strain>
    </source>
</reference>
<evidence type="ECO:0000313" key="3">
    <source>
        <dbReference type="Proteomes" id="UP000184327"/>
    </source>
</evidence>
<sequence>MTIRTFSSREFTRDVSAAKRAAIEGPVFITDRGKPRFVLLTIENYFAQSGAQEPSFLEMMDSIDGGGDDIDFEVPRLSMTLRPVHLEDGEI</sequence>